<dbReference type="GO" id="GO:0003723">
    <property type="term" value="F:RNA binding"/>
    <property type="evidence" value="ECO:0007669"/>
    <property type="project" value="UniProtKB-UniRule"/>
</dbReference>
<evidence type="ECO:0000313" key="10">
    <source>
        <dbReference type="EMBL" id="SEH10524.1"/>
    </source>
</evidence>
<keyword evidence="6 7" id="KW-0694">RNA-binding</keyword>
<evidence type="ECO:0000259" key="9">
    <source>
        <dbReference type="SMART" id="SM00650"/>
    </source>
</evidence>
<evidence type="ECO:0000256" key="6">
    <source>
        <dbReference type="ARBA" id="ARBA00022884"/>
    </source>
</evidence>
<feature type="domain" description="Ribosomal RNA adenine methylase transferase N-terminal" evidence="9">
    <location>
        <begin position="58"/>
        <end position="227"/>
    </location>
</feature>
<dbReference type="SMART" id="SM00650">
    <property type="entry name" value="rADc"/>
    <property type="match status" value="1"/>
</dbReference>
<evidence type="ECO:0000256" key="4">
    <source>
        <dbReference type="ARBA" id="ARBA00022679"/>
    </source>
</evidence>
<dbReference type="InterPro" id="IPR029063">
    <property type="entry name" value="SAM-dependent_MTases_sf"/>
</dbReference>
<comment type="subcellular location">
    <subcellularLocation>
        <location evidence="7">Cytoplasm</location>
    </subcellularLocation>
</comment>
<comment type="catalytic activity">
    <reaction evidence="7">
        <text>adenosine(1518)/adenosine(1519) in 16S rRNA + 4 S-adenosyl-L-methionine = N(6)-dimethyladenosine(1518)/N(6)-dimethyladenosine(1519) in 16S rRNA + 4 S-adenosyl-L-homocysteine + 4 H(+)</text>
        <dbReference type="Rhea" id="RHEA:19609"/>
        <dbReference type="Rhea" id="RHEA-COMP:10232"/>
        <dbReference type="Rhea" id="RHEA-COMP:10233"/>
        <dbReference type="ChEBI" id="CHEBI:15378"/>
        <dbReference type="ChEBI" id="CHEBI:57856"/>
        <dbReference type="ChEBI" id="CHEBI:59789"/>
        <dbReference type="ChEBI" id="CHEBI:74411"/>
        <dbReference type="ChEBI" id="CHEBI:74493"/>
        <dbReference type="EC" id="2.1.1.182"/>
    </reaction>
</comment>
<evidence type="ECO:0000256" key="3">
    <source>
        <dbReference type="ARBA" id="ARBA00022603"/>
    </source>
</evidence>
<keyword evidence="11" id="KW-1185">Reference proteome</keyword>
<feature type="binding site" evidence="7 8">
    <location>
        <position position="142"/>
    </location>
    <ligand>
        <name>S-adenosyl-L-methionine</name>
        <dbReference type="ChEBI" id="CHEBI:59789"/>
    </ligand>
</feature>
<evidence type="ECO:0000256" key="1">
    <source>
        <dbReference type="ARBA" id="ARBA00022490"/>
    </source>
</evidence>
<reference evidence="11" key="1">
    <citation type="submission" date="2016-10" db="EMBL/GenBank/DDBJ databases">
        <authorList>
            <person name="Varghese N."/>
            <person name="Submissions S."/>
        </authorList>
    </citation>
    <scope>NUCLEOTIDE SEQUENCE [LARGE SCALE GENOMIC DNA]</scope>
    <source>
        <strain evidence="11">ATCC 35263</strain>
    </source>
</reference>
<keyword evidence="5 7" id="KW-0949">S-adenosyl-L-methionine</keyword>
<keyword evidence="2 7" id="KW-0698">rRNA processing</keyword>
<accession>A0A1H6FL57</accession>
<dbReference type="EMBL" id="FNWJ01000001">
    <property type="protein sequence ID" value="SEH10524.1"/>
    <property type="molecule type" value="Genomic_DNA"/>
</dbReference>
<protein>
    <recommendedName>
        <fullName evidence="7">Ribosomal RNA small subunit methyltransferase A</fullName>
        <ecNumber evidence="7">2.1.1.182</ecNumber>
    </recommendedName>
    <alternativeName>
        <fullName evidence="7">16S rRNA (adenine(1518)-N(6)/adenine(1519)-N(6))-dimethyltransferase</fullName>
    </alternativeName>
    <alternativeName>
        <fullName evidence="7">16S rRNA dimethyladenosine transferase</fullName>
    </alternativeName>
    <alternativeName>
        <fullName evidence="7">16S rRNA dimethylase</fullName>
    </alternativeName>
    <alternativeName>
        <fullName evidence="7">S-adenosylmethionine-6-N', N'-adenosyl(rRNA) dimethyltransferase</fullName>
    </alternativeName>
</protein>
<dbReference type="InterPro" id="IPR001737">
    <property type="entry name" value="KsgA/Erm"/>
</dbReference>
<dbReference type="PANTHER" id="PTHR11727">
    <property type="entry name" value="DIMETHYLADENOSINE TRANSFERASE"/>
    <property type="match status" value="1"/>
</dbReference>
<comment type="function">
    <text evidence="7">Specifically dimethylates two adjacent adenosines (A1518 and A1519) in the loop of a conserved hairpin near the 3'-end of 16S rRNA in the 30S particle. May play a critical role in biogenesis of 30S subunits.</text>
</comment>
<dbReference type="HAMAP" id="MF_00607">
    <property type="entry name" value="16SrRNA_methyltr_A"/>
    <property type="match status" value="1"/>
</dbReference>
<evidence type="ECO:0000256" key="7">
    <source>
        <dbReference type="HAMAP-Rule" id="MF_00607"/>
    </source>
</evidence>
<dbReference type="InterPro" id="IPR020596">
    <property type="entry name" value="rRNA_Ade_Mease_Trfase_CS"/>
</dbReference>
<dbReference type="EC" id="2.1.1.182" evidence="7"/>
<dbReference type="InterPro" id="IPR023165">
    <property type="entry name" value="rRNA_Ade_diMease-like_C"/>
</dbReference>
<dbReference type="PANTHER" id="PTHR11727:SF7">
    <property type="entry name" value="DIMETHYLADENOSINE TRANSFERASE-RELATED"/>
    <property type="match status" value="1"/>
</dbReference>
<proteinExistence type="inferred from homology"/>
<dbReference type="Gene3D" id="3.40.50.150">
    <property type="entry name" value="Vaccinia Virus protein VP39"/>
    <property type="match status" value="1"/>
</dbReference>
<dbReference type="InterPro" id="IPR020598">
    <property type="entry name" value="rRNA_Ade_methylase_Trfase_N"/>
</dbReference>
<dbReference type="CDD" id="cd02440">
    <property type="entry name" value="AdoMet_MTases"/>
    <property type="match status" value="1"/>
</dbReference>
<dbReference type="SUPFAM" id="SSF53335">
    <property type="entry name" value="S-adenosyl-L-methionine-dependent methyltransferases"/>
    <property type="match status" value="1"/>
</dbReference>
<dbReference type="GO" id="GO:0052908">
    <property type="term" value="F:16S rRNA (adenine(1518)-N(6)/adenine(1519)-N(6))-dimethyltransferase activity"/>
    <property type="evidence" value="ECO:0007669"/>
    <property type="project" value="UniProtKB-EC"/>
</dbReference>
<comment type="similarity">
    <text evidence="7">Belongs to the class I-like SAM-binding methyltransferase superfamily. rRNA adenine N(6)-methyltransferase family. RsmA subfamily.</text>
</comment>
<keyword evidence="1 7" id="KW-0963">Cytoplasm</keyword>
<feature type="binding site" evidence="7 8">
    <location>
        <position position="78"/>
    </location>
    <ligand>
        <name>S-adenosyl-L-methionine</name>
        <dbReference type="ChEBI" id="CHEBI:59789"/>
    </ligand>
</feature>
<feature type="binding site" evidence="7 8">
    <location>
        <position position="99"/>
    </location>
    <ligand>
        <name>S-adenosyl-L-methionine</name>
        <dbReference type="ChEBI" id="CHEBI:59789"/>
    </ligand>
</feature>
<feature type="binding site" evidence="7 8">
    <location>
        <position position="51"/>
    </location>
    <ligand>
        <name>S-adenosyl-L-methionine</name>
        <dbReference type="ChEBI" id="CHEBI:59789"/>
    </ligand>
</feature>
<evidence type="ECO:0000256" key="2">
    <source>
        <dbReference type="ARBA" id="ARBA00022552"/>
    </source>
</evidence>
<evidence type="ECO:0000256" key="5">
    <source>
        <dbReference type="ARBA" id="ARBA00022691"/>
    </source>
</evidence>
<evidence type="ECO:0000256" key="8">
    <source>
        <dbReference type="PROSITE-ProRule" id="PRU01026"/>
    </source>
</evidence>
<sequence length="310" mass="34329">MTSSRDLALALMRQRSAEQRHTAGRSPSLAAETREALARLNLSPRRRRGQNFLVDRNLRDALLALAAVRSDQVVLEVGGGLGVLSVELAQRARYLHVVELDERLVPWLRERLADLPASVHHGDALALHERSLEPPPDRLVANLPYSIAQSFLVHSITALPTLQDWIAMVQLEVAERLAATPGTRTWGLATVLVQAACEVRIERRVPPEVFVPRPRVWSAIVRLRRVRDALSSASVQLVRAGFAHRRKPLASSLARAGLVAADERPIVRSVLEALGYPPDARAEQLSPDAWRKLPAVLAERGVLRRAQPRP</sequence>
<dbReference type="Gene3D" id="1.10.8.100">
    <property type="entry name" value="Ribosomal RNA adenine dimethylase-like, domain 2"/>
    <property type="match status" value="1"/>
</dbReference>
<evidence type="ECO:0000313" key="11">
    <source>
        <dbReference type="Proteomes" id="UP000222056"/>
    </source>
</evidence>
<dbReference type="Proteomes" id="UP000222056">
    <property type="component" value="Unassembled WGS sequence"/>
</dbReference>
<feature type="binding site" evidence="7 8">
    <location>
        <position position="123"/>
    </location>
    <ligand>
        <name>S-adenosyl-L-methionine</name>
        <dbReference type="ChEBI" id="CHEBI:59789"/>
    </ligand>
</feature>
<dbReference type="NCBIfam" id="TIGR00755">
    <property type="entry name" value="ksgA"/>
    <property type="match status" value="1"/>
</dbReference>
<dbReference type="Pfam" id="PF00398">
    <property type="entry name" value="RrnaAD"/>
    <property type="match status" value="1"/>
</dbReference>
<dbReference type="AlphaFoldDB" id="A0A1H6FL57"/>
<keyword evidence="4 7" id="KW-0808">Transferase</keyword>
<dbReference type="PROSITE" id="PS01131">
    <property type="entry name" value="RRNA_A_DIMETH"/>
    <property type="match status" value="1"/>
</dbReference>
<feature type="binding site" evidence="7 8">
    <location>
        <position position="53"/>
    </location>
    <ligand>
        <name>S-adenosyl-L-methionine</name>
        <dbReference type="ChEBI" id="CHEBI:59789"/>
    </ligand>
</feature>
<dbReference type="GO" id="GO:0005829">
    <property type="term" value="C:cytosol"/>
    <property type="evidence" value="ECO:0007669"/>
    <property type="project" value="TreeGrafter"/>
</dbReference>
<dbReference type="PROSITE" id="PS51689">
    <property type="entry name" value="SAM_RNA_A_N6_MT"/>
    <property type="match status" value="1"/>
</dbReference>
<dbReference type="InterPro" id="IPR011530">
    <property type="entry name" value="rRNA_adenine_dimethylase"/>
</dbReference>
<dbReference type="STRING" id="29539.SAMN02745716_0384"/>
<keyword evidence="3 7" id="KW-0489">Methyltransferase</keyword>
<name>A0A1H6FL57_THEAL</name>
<gene>
    <name evidence="7" type="primary">rsmA</name>
    <name evidence="7" type="synonym">ksgA</name>
    <name evidence="10" type="ORF">SAMN02745716_0384</name>
</gene>
<organism evidence="10 11">
    <name type="scientific">Thermoleophilum album</name>
    <dbReference type="NCBI Taxonomy" id="29539"/>
    <lineage>
        <taxon>Bacteria</taxon>
        <taxon>Bacillati</taxon>
        <taxon>Actinomycetota</taxon>
        <taxon>Thermoleophilia</taxon>
        <taxon>Thermoleophilales</taxon>
        <taxon>Thermoleophilaceae</taxon>
        <taxon>Thermoleophilum</taxon>
    </lineage>
</organism>